<dbReference type="NCBIfam" id="NF004469">
    <property type="entry name" value="PRK05800.1"/>
    <property type="match status" value="1"/>
</dbReference>
<dbReference type="PANTHER" id="PTHR34848:SF1">
    <property type="entry name" value="BIFUNCTIONAL ADENOSYLCOBALAMIN BIOSYNTHESIS PROTEIN COBU"/>
    <property type="match status" value="1"/>
</dbReference>
<dbReference type="InterPro" id="IPR029033">
    <property type="entry name" value="His_PPase_superfam"/>
</dbReference>
<evidence type="ECO:0000256" key="11">
    <source>
        <dbReference type="ARBA" id="ARBA00022679"/>
    </source>
</evidence>
<evidence type="ECO:0000256" key="12">
    <source>
        <dbReference type="ARBA" id="ARBA00022741"/>
    </source>
</evidence>
<evidence type="ECO:0000256" key="13">
    <source>
        <dbReference type="ARBA" id="ARBA00022777"/>
    </source>
</evidence>
<dbReference type="EMBL" id="BJXB01000036">
    <property type="protein sequence ID" value="GEM49506.1"/>
    <property type="molecule type" value="Genomic_DNA"/>
</dbReference>
<accession>A0A511NAE4</accession>
<comment type="pathway">
    <text evidence="5">Cofactor biosynthesis; adenosylcobalamin biosynthesis; adenosylcobalamin from cob(II)yrinate a,c-diamide: step 6/7.</text>
</comment>
<evidence type="ECO:0000256" key="1">
    <source>
        <dbReference type="ARBA" id="ARBA00000312"/>
    </source>
</evidence>
<comment type="catalytic activity">
    <reaction evidence="2">
        <text>adenosylcob(III)inamide phosphate + GTP + H(+) = adenosylcob(III)inamide-GDP + diphosphate</text>
        <dbReference type="Rhea" id="RHEA:22712"/>
        <dbReference type="ChEBI" id="CHEBI:15378"/>
        <dbReference type="ChEBI" id="CHEBI:33019"/>
        <dbReference type="ChEBI" id="CHEBI:37565"/>
        <dbReference type="ChEBI" id="CHEBI:58502"/>
        <dbReference type="ChEBI" id="CHEBI:60487"/>
        <dbReference type="EC" id="2.7.7.62"/>
    </reaction>
</comment>
<comment type="pathway">
    <text evidence="6">Cofactor biosynthesis; adenosylcobalamin biosynthesis; adenosylcobalamin from cob(II)yrinate a,c-diamide: step 5/7.</text>
</comment>
<keyword evidence="12" id="KW-0547">Nucleotide-binding</keyword>
<dbReference type="CDD" id="cd00544">
    <property type="entry name" value="CobU"/>
    <property type="match status" value="1"/>
</dbReference>
<dbReference type="GO" id="GO:0005524">
    <property type="term" value="F:ATP binding"/>
    <property type="evidence" value="ECO:0007669"/>
    <property type="project" value="UniProtKB-KW"/>
</dbReference>
<keyword evidence="10" id="KW-0169">Cobalamin biosynthesis</keyword>
<dbReference type="GO" id="GO:0009236">
    <property type="term" value="P:cobalamin biosynthetic process"/>
    <property type="evidence" value="ECO:0007669"/>
    <property type="project" value="UniProtKB-UniPathway"/>
</dbReference>
<evidence type="ECO:0000256" key="16">
    <source>
        <dbReference type="ARBA" id="ARBA00029570"/>
    </source>
</evidence>
<reference evidence="18 19" key="1">
    <citation type="submission" date="2019-07" db="EMBL/GenBank/DDBJ databases">
        <title>Whole genome shotgun sequence of Deinococcus cellulosilyticus NBRC 106333.</title>
        <authorList>
            <person name="Hosoyama A."/>
            <person name="Uohara A."/>
            <person name="Ohji S."/>
            <person name="Ichikawa N."/>
        </authorList>
    </citation>
    <scope>NUCLEOTIDE SEQUENCE [LARGE SCALE GENOMIC DNA]</scope>
    <source>
        <strain evidence="18 19">NBRC 106333</strain>
    </source>
</reference>
<evidence type="ECO:0000256" key="4">
    <source>
        <dbReference type="ARBA" id="ARBA00003889"/>
    </source>
</evidence>
<dbReference type="EC" id="2.7.7.62" evidence="9"/>
<dbReference type="InterPro" id="IPR027417">
    <property type="entry name" value="P-loop_NTPase"/>
</dbReference>
<evidence type="ECO:0000256" key="6">
    <source>
        <dbReference type="ARBA" id="ARBA00005159"/>
    </source>
</evidence>
<evidence type="ECO:0000256" key="3">
    <source>
        <dbReference type="ARBA" id="ARBA00001522"/>
    </source>
</evidence>
<dbReference type="UniPathway" id="UPA00148">
    <property type="reaction ID" value="UER00236"/>
</dbReference>
<dbReference type="SMART" id="SM00855">
    <property type="entry name" value="PGAM"/>
    <property type="match status" value="1"/>
</dbReference>
<gene>
    <name evidence="18" type="ORF">DC3_51410</name>
</gene>
<evidence type="ECO:0000256" key="2">
    <source>
        <dbReference type="ARBA" id="ARBA00000711"/>
    </source>
</evidence>
<dbReference type="GO" id="GO:0043752">
    <property type="term" value="F:adenosylcobinamide kinase activity"/>
    <property type="evidence" value="ECO:0007669"/>
    <property type="project" value="UniProtKB-EC"/>
</dbReference>
<comment type="caution">
    <text evidence="18">The sequence shown here is derived from an EMBL/GenBank/DDBJ whole genome shotgun (WGS) entry which is preliminary data.</text>
</comment>
<dbReference type="GO" id="GO:0005525">
    <property type="term" value="F:GTP binding"/>
    <property type="evidence" value="ECO:0007669"/>
    <property type="project" value="UniProtKB-KW"/>
</dbReference>
<dbReference type="Gene3D" id="3.40.50.1240">
    <property type="entry name" value="Phosphoglycerate mutase-like"/>
    <property type="match status" value="1"/>
</dbReference>
<comment type="similarity">
    <text evidence="7">Belongs to the CobU/CobP family.</text>
</comment>
<comment type="catalytic activity">
    <reaction evidence="1">
        <text>adenosylcob(III)inamide + ATP = adenosylcob(III)inamide phosphate + ADP + H(+)</text>
        <dbReference type="Rhea" id="RHEA:15769"/>
        <dbReference type="ChEBI" id="CHEBI:2480"/>
        <dbReference type="ChEBI" id="CHEBI:15378"/>
        <dbReference type="ChEBI" id="CHEBI:30616"/>
        <dbReference type="ChEBI" id="CHEBI:58502"/>
        <dbReference type="ChEBI" id="CHEBI:456216"/>
        <dbReference type="EC" id="2.7.1.156"/>
    </reaction>
</comment>
<comment type="function">
    <text evidence="4">Catalyzes ATP-dependent phosphorylation of adenosylcobinamide and addition of GMP to adenosylcobinamide phosphate.</text>
</comment>
<dbReference type="AlphaFoldDB" id="A0A511NAE4"/>
<proteinExistence type="inferred from homology"/>
<evidence type="ECO:0000256" key="15">
    <source>
        <dbReference type="ARBA" id="ARBA00023134"/>
    </source>
</evidence>
<keyword evidence="14" id="KW-0067">ATP-binding</keyword>
<dbReference type="Gene3D" id="3.40.50.300">
    <property type="entry name" value="P-loop containing nucleotide triphosphate hydrolases"/>
    <property type="match status" value="1"/>
</dbReference>
<dbReference type="InterPro" id="IPR013078">
    <property type="entry name" value="His_Pase_superF_clade-1"/>
</dbReference>
<dbReference type="GO" id="GO:0008820">
    <property type="term" value="F:cobinamide phosphate guanylyltransferase activity"/>
    <property type="evidence" value="ECO:0007669"/>
    <property type="project" value="UniProtKB-EC"/>
</dbReference>
<comment type="catalytic activity">
    <reaction evidence="3">
        <text>adenosylcob(III)inamide + GTP = adenosylcob(III)inamide phosphate + GDP + H(+)</text>
        <dbReference type="Rhea" id="RHEA:15765"/>
        <dbReference type="ChEBI" id="CHEBI:2480"/>
        <dbReference type="ChEBI" id="CHEBI:15378"/>
        <dbReference type="ChEBI" id="CHEBI:37565"/>
        <dbReference type="ChEBI" id="CHEBI:58189"/>
        <dbReference type="ChEBI" id="CHEBI:58502"/>
        <dbReference type="EC" id="2.7.1.156"/>
    </reaction>
</comment>
<evidence type="ECO:0000256" key="17">
    <source>
        <dbReference type="ARBA" id="ARBA00030571"/>
    </source>
</evidence>
<evidence type="ECO:0000256" key="8">
    <source>
        <dbReference type="ARBA" id="ARBA00012016"/>
    </source>
</evidence>
<dbReference type="CDD" id="cd07067">
    <property type="entry name" value="HP_PGM_like"/>
    <property type="match status" value="1"/>
</dbReference>
<organism evidence="18 19">
    <name type="scientific">Deinococcus cellulosilyticus (strain DSM 18568 / NBRC 106333 / KACC 11606 / 5516J-15)</name>
    <dbReference type="NCBI Taxonomy" id="1223518"/>
    <lineage>
        <taxon>Bacteria</taxon>
        <taxon>Thermotogati</taxon>
        <taxon>Deinococcota</taxon>
        <taxon>Deinococci</taxon>
        <taxon>Deinococcales</taxon>
        <taxon>Deinococcaceae</taxon>
        <taxon>Deinococcus</taxon>
    </lineage>
</organism>
<keyword evidence="11" id="KW-0808">Transferase</keyword>
<dbReference type="SUPFAM" id="SSF53254">
    <property type="entry name" value="Phosphoglycerate mutase-like"/>
    <property type="match status" value="1"/>
</dbReference>
<sequence length="358" mass="39456">MTRTLYLIRHGTTEDNHLKRYPAADSPLSAQGKRAVQKLQPFLPSNSVVLSSPSLRTLQTCGALGLSPVIHPDLREMDFGIMAGHTWAELEAKHGNAPLQWLEDMQNPESAAGAPQGESGKAFASRIAGVLRDLPEGNTILVTHLGVIRAILRQTLNLQRFELSPASLTVLKHDGEWILKHLNIAFSASSIRSVFISGGARSGKSAFAEKLAAEQEGEITFIATAQAFDEEMQDRIARHQTDRPEHFKTLEAPRELLEAVEKVYGPLLIDCLSLWVSNLMMQEMTEAAILERAQAICEVIQQRTSPTIVVSNEVGLGIVPVNKLARQYRDILGRVNQMFSQACQESYFCVAGQPIKVK</sequence>
<dbReference type="EC" id="2.7.1.156" evidence="8"/>
<dbReference type="Proteomes" id="UP000321306">
    <property type="component" value="Unassembled WGS sequence"/>
</dbReference>
<dbReference type="RefSeq" id="WP_186816257.1">
    <property type="nucleotide sequence ID" value="NZ_BJXB01000036.1"/>
</dbReference>
<evidence type="ECO:0000256" key="7">
    <source>
        <dbReference type="ARBA" id="ARBA00007490"/>
    </source>
</evidence>
<dbReference type="SUPFAM" id="SSF52540">
    <property type="entry name" value="P-loop containing nucleoside triphosphate hydrolases"/>
    <property type="match status" value="1"/>
</dbReference>
<dbReference type="Pfam" id="PF02283">
    <property type="entry name" value="CobU"/>
    <property type="match status" value="1"/>
</dbReference>
<dbReference type="Pfam" id="PF00300">
    <property type="entry name" value="His_Phos_1"/>
    <property type="match status" value="1"/>
</dbReference>
<keyword evidence="13" id="KW-0418">Kinase</keyword>
<keyword evidence="15" id="KW-0342">GTP-binding</keyword>
<evidence type="ECO:0000256" key="5">
    <source>
        <dbReference type="ARBA" id="ARBA00004692"/>
    </source>
</evidence>
<protein>
    <recommendedName>
        <fullName evidence="16">Adenosylcobinamide kinase</fullName>
        <ecNumber evidence="8">2.7.1.156</ecNumber>
        <ecNumber evidence="9">2.7.7.62</ecNumber>
    </recommendedName>
    <alternativeName>
        <fullName evidence="17">Adenosylcobinamide-phosphate guanylyltransferase</fullName>
    </alternativeName>
</protein>
<keyword evidence="19" id="KW-1185">Reference proteome</keyword>
<evidence type="ECO:0000313" key="19">
    <source>
        <dbReference type="Proteomes" id="UP000321306"/>
    </source>
</evidence>
<evidence type="ECO:0000256" key="10">
    <source>
        <dbReference type="ARBA" id="ARBA00022573"/>
    </source>
</evidence>
<evidence type="ECO:0000313" key="18">
    <source>
        <dbReference type="EMBL" id="GEM49506.1"/>
    </source>
</evidence>
<evidence type="ECO:0000256" key="14">
    <source>
        <dbReference type="ARBA" id="ARBA00022840"/>
    </source>
</evidence>
<dbReference type="PANTHER" id="PTHR34848">
    <property type="match status" value="1"/>
</dbReference>
<evidence type="ECO:0000256" key="9">
    <source>
        <dbReference type="ARBA" id="ARBA00012523"/>
    </source>
</evidence>
<name>A0A511NAE4_DEIC1</name>
<dbReference type="InterPro" id="IPR003203">
    <property type="entry name" value="CobU/CobP"/>
</dbReference>